<reference evidence="1 2" key="1">
    <citation type="submission" date="2009-04" db="EMBL/GenBank/DDBJ databases">
        <authorList>
            <person name="Qin X."/>
            <person name="Bachman B."/>
            <person name="Battles P."/>
            <person name="Bell A."/>
            <person name="Bess C."/>
            <person name="Bickham C."/>
            <person name="Chaboub L."/>
            <person name="Chen D."/>
            <person name="Coyle M."/>
            <person name="Deiros D.R."/>
            <person name="Dinh H."/>
            <person name="Forbes L."/>
            <person name="Fowler G."/>
            <person name="Francisco L."/>
            <person name="Fu Q."/>
            <person name="Gubbala S."/>
            <person name="Hale W."/>
            <person name="Han Y."/>
            <person name="Hemphill L."/>
            <person name="Highlander S.K."/>
            <person name="Hirani K."/>
            <person name="Hogues M."/>
            <person name="Jackson L."/>
            <person name="Jakkamsetti A."/>
            <person name="Javaid M."/>
            <person name="Jiang H."/>
            <person name="Korchina V."/>
            <person name="Kovar C."/>
            <person name="Lara F."/>
            <person name="Lee S."/>
            <person name="Mata R."/>
            <person name="Mathew T."/>
            <person name="Moen C."/>
            <person name="Morales K."/>
            <person name="Munidasa M."/>
            <person name="Nazareth L."/>
            <person name="Ngo R."/>
            <person name="Nguyen L."/>
            <person name="Okwuonu G."/>
            <person name="Ongeri F."/>
            <person name="Patil S."/>
            <person name="Petrosino J."/>
            <person name="Pham C."/>
            <person name="Pham P."/>
            <person name="Pu L.-L."/>
            <person name="Puazo M."/>
            <person name="Raj R."/>
            <person name="Reid J."/>
            <person name="Rouhana J."/>
            <person name="Saada N."/>
            <person name="Shang Y."/>
            <person name="Simmons D."/>
            <person name="Thornton R."/>
            <person name="Warren J."/>
            <person name="Weissenberger G."/>
            <person name="Zhang J."/>
            <person name="Zhang L."/>
            <person name="Zhou C."/>
            <person name="Zhu D."/>
            <person name="Muzny D."/>
            <person name="Worley K."/>
            <person name="Gibbs R."/>
        </authorList>
    </citation>
    <scope>NUCLEOTIDE SEQUENCE [LARGE SCALE GENOMIC DNA]</scope>
    <source>
        <strain evidence="1 2">ATCC 43531</strain>
    </source>
</reference>
<protein>
    <submittedName>
        <fullName evidence="1">Uncharacterized protein</fullName>
    </submittedName>
</protein>
<dbReference type="Proteomes" id="UP000005309">
    <property type="component" value="Unassembled WGS sequence"/>
</dbReference>
<accession>C4V1B9</accession>
<dbReference type="AlphaFoldDB" id="C4V1B9"/>
<keyword evidence="2" id="KW-1185">Reference proteome</keyword>
<sequence length="46" mass="5329">MAVELQELAAYREKHDDMGADMLHIQDVGFDELVRKFHGGWMPKRG</sequence>
<evidence type="ECO:0000313" key="2">
    <source>
        <dbReference type="Proteomes" id="UP000005309"/>
    </source>
</evidence>
<name>C4V1B9_9FIRM</name>
<gene>
    <name evidence="1" type="ORF">HMPREF0908_0313</name>
</gene>
<dbReference type="RefSeq" id="WP_006690577.1">
    <property type="nucleotide sequence ID" value="NZ_GG694007.1"/>
</dbReference>
<dbReference type="HOGENOM" id="CLU_3188901_0_0_9"/>
<comment type="caution">
    <text evidence="1">The sequence shown here is derived from an EMBL/GenBank/DDBJ whole genome shotgun (WGS) entry which is preliminary data.</text>
</comment>
<proteinExistence type="predicted"/>
<organism evidence="1 2">
    <name type="scientific">Selenomonas flueggei ATCC 43531</name>
    <dbReference type="NCBI Taxonomy" id="638302"/>
    <lineage>
        <taxon>Bacteria</taxon>
        <taxon>Bacillati</taxon>
        <taxon>Bacillota</taxon>
        <taxon>Negativicutes</taxon>
        <taxon>Selenomonadales</taxon>
        <taxon>Selenomonadaceae</taxon>
        <taxon>Selenomonas</taxon>
    </lineage>
</organism>
<evidence type="ECO:0000313" key="1">
    <source>
        <dbReference type="EMBL" id="EEQ49455.1"/>
    </source>
</evidence>
<dbReference type="STRING" id="638302.HMPREF0908_0313"/>
<dbReference type="EMBL" id="ACLA01000004">
    <property type="protein sequence ID" value="EEQ49455.1"/>
    <property type="molecule type" value="Genomic_DNA"/>
</dbReference>